<gene>
    <name evidence="2" type="ORF">C9J12_17590</name>
</gene>
<name>A0A2T3JD39_9GAMM</name>
<protein>
    <recommendedName>
        <fullName evidence="1">HTH cro/C1-type domain-containing protein</fullName>
    </recommendedName>
</protein>
<dbReference type="InterPro" id="IPR001387">
    <property type="entry name" value="Cro/C1-type_HTH"/>
</dbReference>
<dbReference type="AlphaFoldDB" id="A0A2T3JD39"/>
<dbReference type="Gene3D" id="1.10.260.40">
    <property type="entry name" value="lambda repressor-like DNA-binding domains"/>
    <property type="match status" value="1"/>
</dbReference>
<proteinExistence type="predicted"/>
<dbReference type="OrthoDB" id="5891495at2"/>
<comment type="caution">
    <text evidence="2">The sequence shown here is derived from an EMBL/GenBank/DDBJ whole genome shotgun (WGS) entry which is preliminary data.</text>
</comment>
<dbReference type="InterPro" id="IPR010982">
    <property type="entry name" value="Lambda_DNA-bd_dom_sf"/>
</dbReference>
<keyword evidence="3" id="KW-1185">Reference proteome</keyword>
<accession>A0A2T3JD39</accession>
<dbReference type="CDD" id="cd00093">
    <property type="entry name" value="HTH_XRE"/>
    <property type="match status" value="1"/>
</dbReference>
<organism evidence="2 3">
    <name type="scientific">Photobacterium frigidiphilum</name>
    <dbReference type="NCBI Taxonomy" id="264736"/>
    <lineage>
        <taxon>Bacteria</taxon>
        <taxon>Pseudomonadati</taxon>
        <taxon>Pseudomonadota</taxon>
        <taxon>Gammaproteobacteria</taxon>
        <taxon>Vibrionales</taxon>
        <taxon>Vibrionaceae</taxon>
        <taxon>Photobacterium</taxon>
    </lineage>
</organism>
<reference evidence="2 3" key="1">
    <citation type="submission" date="2018-01" db="EMBL/GenBank/DDBJ databases">
        <title>Whole genome sequencing of Histamine producing bacteria.</title>
        <authorList>
            <person name="Butler K."/>
        </authorList>
    </citation>
    <scope>NUCLEOTIDE SEQUENCE [LARGE SCALE GENOMIC DNA]</scope>
    <source>
        <strain evidence="2 3">JCM 12947</strain>
    </source>
</reference>
<evidence type="ECO:0000313" key="2">
    <source>
        <dbReference type="EMBL" id="PSU46780.1"/>
    </source>
</evidence>
<feature type="domain" description="HTH cro/C1-type" evidence="1">
    <location>
        <begin position="25"/>
        <end position="87"/>
    </location>
</feature>
<dbReference type="PROSITE" id="PS50943">
    <property type="entry name" value="HTH_CROC1"/>
    <property type="match status" value="1"/>
</dbReference>
<dbReference type="EMBL" id="PYMJ01000019">
    <property type="protein sequence ID" value="PSU46780.1"/>
    <property type="molecule type" value="Genomic_DNA"/>
</dbReference>
<dbReference type="Proteomes" id="UP000240987">
    <property type="component" value="Unassembled WGS sequence"/>
</dbReference>
<evidence type="ECO:0000259" key="1">
    <source>
        <dbReference type="PROSITE" id="PS50943"/>
    </source>
</evidence>
<dbReference type="GO" id="GO:0003677">
    <property type="term" value="F:DNA binding"/>
    <property type="evidence" value="ECO:0007669"/>
    <property type="project" value="InterPro"/>
</dbReference>
<evidence type="ECO:0000313" key="3">
    <source>
        <dbReference type="Proteomes" id="UP000240987"/>
    </source>
</evidence>
<sequence length="321" mass="36963">MESVMTPTSCSYSKEKKHNVFAMFLKHLRQSNELSQEQLCLYLRQHSSLFYNLDTITVSRWERSINIPSLAKQAEIVELYDNELTSIYRHDPQFLEECSTLVSIPNQSRFKSSHPYYTNDNYDIQVIDINDDSFYIMLKMILRYENNPSLVLKLPLAEFDGLKDLKIHVANAFNDQIVGHALYIETSSQYVLELVNIKSDLNEIVTRSSKKLPDTMLVLSSAGATKEVENSIMSTYINRFVNQKNLRYLCFSVCDEGFIKKLNAAKLDAFKVRTIQLEDKTVAVHSFLLSRSELMANRFLLKLAVISPKQLVDFLNIKGKG</sequence>